<reference evidence="3 4" key="1">
    <citation type="submission" date="2016-10" db="EMBL/GenBank/DDBJ databases">
        <authorList>
            <person name="de Groot N.N."/>
        </authorList>
    </citation>
    <scope>NUCLEOTIDE SEQUENCE [LARGE SCALE GENOMIC DNA]</scope>
    <source>
        <strain evidence="3 4">DSM 22024</strain>
    </source>
</reference>
<dbReference type="Pfam" id="PF06053">
    <property type="entry name" value="DUF929"/>
    <property type="match status" value="1"/>
</dbReference>
<evidence type="ECO:0000313" key="4">
    <source>
        <dbReference type="Proteomes" id="UP000198983"/>
    </source>
</evidence>
<dbReference type="STRING" id="117157.SAMN04489717_1504"/>
<dbReference type="Proteomes" id="UP000198983">
    <property type="component" value="Chromosome I"/>
</dbReference>
<feature type="region of interest" description="Disordered" evidence="1">
    <location>
        <begin position="1"/>
        <end position="75"/>
    </location>
</feature>
<keyword evidence="2" id="KW-1133">Transmembrane helix</keyword>
<feature type="transmembrane region" description="Helical" evidence="2">
    <location>
        <begin position="93"/>
        <end position="115"/>
    </location>
</feature>
<protein>
    <recommendedName>
        <fullName evidence="5">DUF929 domain-containing protein</fullName>
    </recommendedName>
</protein>
<evidence type="ECO:0008006" key="5">
    <source>
        <dbReference type="Google" id="ProtNLM"/>
    </source>
</evidence>
<evidence type="ECO:0000256" key="1">
    <source>
        <dbReference type="SAM" id="MobiDB-lite"/>
    </source>
</evidence>
<dbReference type="InterPro" id="IPR009272">
    <property type="entry name" value="DUF929"/>
</dbReference>
<keyword evidence="2" id="KW-0812">Transmembrane</keyword>
<keyword evidence="2" id="KW-0472">Membrane</keyword>
<name>A0A1H1P610_9ACTN</name>
<proteinExistence type="predicted"/>
<evidence type="ECO:0000313" key="3">
    <source>
        <dbReference type="EMBL" id="SDS06613.1"/>
    </source>
</evidence>
<dbReference type="AlphaFoldDB" id="A0A1H1P610"/>
<evidence type="ECO:0000256" key="2">
    <source>
        <dbReference type="SAM" id="Phobius"/>
    </source>
</evidence>
<gene>
    <name evidence="3" type="ORF">SAMN04489717_1504</name>
</gene>
<dbReference type="EMBL" id="LT629732">
    <property type="protein sequence ID" value="SDS06613.1"/>
    <property type="molecule type" value="Genomic_DNA"/>
</dbReference>
<keyword evidence="4" id="KW-1185">Reference proteome</keyword>
<organism evidence="3 4">
    <name type="scientific">Actinopolymorpha singaporensis</name>
    <dbReference type="NCBI Taxonomy" id="117157"/>
    <lineage>
        <taxon>Bacteria</taxon>
        <taxon>Bacillati</taxon>
        <taxon>Actinomycetota</taxon>
        <taxon>Actinomycetes</taxon>
        <taxon>Propionibacteriales</taxon>
        <taxon>Actinopolymorphaceae</taxon>
        <taxon>Actinopolymorpha</taxon>
    </lineage>
</organism>
<sequence length="359" mass="37927">MKYAPNDSATGAGRRDAFRSGSEWDSARWHPSRPVPDTEDAEDASGTQDAMTGSERAMARPKGQQHGDGPRSTRTKVAELRAEQARQAQRRRLAVVAAAVAVVLVVIAAIVGIYLTRGGNSTQQAGGSGVQPSVEKAVTTVPAQTLASVGKGSVQQWPQAVKAKPITAGGKPKVLYVGAEYCPYCAAERWSMVVALSRFGTFKNLGTTHSASEDVYPNTATFSFHGASYSSRYLSFVGKELTTNKRSGNAYTPLDKLTAAEEAQIKQVTGGGQLSFPTVDFGGRYLVSGSQYDPSVLQGKTMEQIASALKDPNDPVAKAVVGSANTIIATLCKLTGNQPDNVCGTSTVKQLQRHLDASS</sequence>
<accession>A0A1H1P610</accession>